<proteinExistence type="predicted"/>
<evidence type="ECO:0000313" key="12">
    <source>
        <dbReference type="Proteomes" id="UP000295662"/>
    </source>
</evidence>
<dbReference type="GO" id="GO:0042910">
    <property type="term" value="F:xenobiotic transmembrane transporter activity"/>
    <property type="evidence" value="ECO:0007669"/>
    <property type="project" value="InterPro"/>
</dbReference>
<evidence type="ECO:0000256" key="7">
    <source>
        <dbReference type="ARBA" id="ARBA00023065"/>
    </source>
</evidence>
<evidence type="ECO:0000256" key="2">
    <source>
        <dbReference type="ARBA" id="ARBA00022448"/>
    </source>
</evidence>
<accession>A0A4R7SQ69</accession>
<feature type="transmembrane region" description="Helical" evidence="10">
    <location>
        <begin position="109"/>
        <end position="129"/>
    </location>
</feature>
<feature type="transmembrane region" description="Helical" evidence="10">
    <location>
        <begin position="363"/>
        <end position="382"/>
    </location>
</feature>
<name>A0A4R7SQ69_9BACT</name>
<dbReference type="PANTHER" id="PTHR43298">
    <property type="entry name" value="MULTIDRUG RESISTANCE PROTEIN NORM-RELATED"/>
    <property type="match status" value="1"/>
</dbReference>
<keyword evidence="5 10" id="KW-0812">Transmembrane</keyword>
<dbReference type="EMBL" id="SOCA01000001">
    <property type="protein sequence ID" value="TDU81094.1"/>
    <property type="molecule type" value="Genomic_DNA"/>
</dbReference>
<comment type="caution">
    <text evidence="11">The sequence shown here is derived from an EMBL/GenBank/DDBJ whole genome shotgun (WGS) entry which is preliminary data.</text>
</comment>
<dbReference type="PIRSF" id="PIRSF006603">
    <property type="entry name" value="DinF"/>
    <property type="match status" value="1"/>
</dbReference>
<feature type="transmembrane region" description="Helical" evidence="10">
    <location>
        <begin position="208"/>
        <end position="227"/>
    </location>
</feature>
<feature type="transmembrane region" description="Helical" evidence="10">
    <location>
        <begin position="329"/>
        <end position="351"/>
    </location>
</feature>
<feature type="transmembrane region" description="Helical" evidence="10">
    <location>
        <begin position="141"/>
        <end position="161"/>
    </location>
</feature>
<keyword evidence="7" id="KW-0406">Ion transport</keyword>
<dbReference type="GO" id="GO:0006811">
    <property type="term" value="P:monoatomic ion transport"/>
    <property type="evidence" value="ECO:0007669"/>
    <property type="project" value="UniProtKB-KW"/>
</dbReference>
<feature type="transmembrane region" description="Helical" evidence="10">
    <location>
        <begin position="173"/>
        <end position="193"/>
    </location>
</feature>
<feature type="transmembrane region" description="Helical" evidence="10">
    <location>
        <begin position="68"/>
        <end position="88"/>
    </location>
</feature>
<reference evidence="11 12" key="1">
    <citation type="submission" date="2019-03" db="EMBL/GenBank/DDBJ databases">
        <title>Genomic Encyclopedia of Archaeal and Bacterial Type Strains, Phase II (KMG-II): from individual species to whole genera.</title>
        <authorList>
            <person name="Goeker M."/>
        </authorList>
    </citation>
    <scope>NUCLEOTIDE SEQUENCE [LARGE SCALE GENOMIC DNA]</scope>
    <source>
        <strain evidence="11 12">ATCC 25309</strain>
    </source>
</reference>
<comment type="subcellular location">
    <subcellularLocation>
        <location evidence="1">Cell membrane</location>
        <topology evidence="1">Multi-pass membrane protein</topology>
    </subcellularLocation>
</comment>
<protein>
    <recommendedName>
        <fullName evidence="9">Multidrug-efflux transporter</fullName>
    </recommendedName>
</protein>
<dbReference type="OrthoDB" id="9780160at2"/>
<organism evidence="11 12">
    <name type="scientific">Prosthecobacter fusiformis</name>
    <dbReference type="NCBI Taxonomy" id="48464"/>
    <lineage>
        <taxon>Bacteria</taxon>
        <taxon>Pseudomonadati</taxon>
        <taxon>Verrucomicrobiota</taxon>
        <taxon>Verrucomicrobiia</taxon>
        <taxon>Verrucomicrobiales</taxon>
        <taxon>Verrucomicrobiaceae</taxon>
        <taxon>Prosthecobacter</taxon>
    </lineage>
</organism>
<dbReference type="InterPro" id="IPR002528">
    <property type="entry name" value="MATE_fam"/>
</dbReference>
<keyword evidence="6 10" id="KW-1133">Transmembrane helix</keyword>
<dbReference type="GO" id="GO:0005886">
    <property type="term" value="C:plasma membrane"/>
    <property type="evidence" value="ECO:0007669"/>
    <property type="project" value="UniProtKB-SubCell"/>
</dbReference>
<dbReference type="InterPro" id="IPR050222">
    <property type="entry name" value="MATE_MdtK"/>
</dbReference>
<dbReference type="CDD" id="cd13131">
    <property type="entry name" value="MATE_NorM_like"/>
    <property type="match status" value="1"/>
</dbReference>
<gene>
    <name evidence="11" type="ORF">EI77_00396</name>
</gene>
<dbReference type="NCBIfam" id="TIGR00797">
    <property type="entry name" value="matE"/>
    <property type="match status" value="1"/>
</dbReference>
<dbReference type="Proteomes" id="UP000295662">
    <property type="component" value="Unassembled WGS sequence"/>
</dbReference>
<keyword evidence="2" id="KW-0813">Transport</keyword>
<keyword evidence="12" id="KW-1185">Reference proteome</keyword>
<dbReference type="PANTHER" id="PTHR43298:SF2">
    <property type="entry name" value="FMN_FAD EXPORTER YEEO-RELATED"/>
    <property type="match status" value="1"/>
</dbReference>
<dbReference type="AlphaFoldDB" id="A0A4R7SQ69"/>
<feature type="transmembrane region" description="Helical" evidence="10">
    <location>
        <begin position="427"/>
        <end position="449"/>
    </location>
</feature>
<evidence type="ECO:0000256" key="9">
    <source>
        <dbReference type="ARBA" id="ARBA00031636"/>
    </source>
</evidence>
<dbReference type="RefSeq" id="WP_133793077.1">
    <property type="nucleotide sequence ID" value="NZ_SOCA01000001.1"/>
</dbReference>
<sequence length="462" mass="49181">MHSSLSTPSVSSTPITWPSFGQECRITLKLAVPLVSGQLSQMLMGVADTVMIGTVGVLALGASTFANTLLAVPYVLGIGLLSSVSVRVSQAHGAKAPEEARQTVRHGTWLALGLGLLVVLGTVALIPMLPHFQQPAEVVELAPVYLLTCAISLIPALMMMVWKNHADALNKPWPPFCIMVGSVLLNVLLNWLWIEGHAGFPAMGLEGAGYATLTARIIGALALFIWLNRSPTVREWSPVRWLVRTQMQGFSSLLKIGLPASFHLLAEVTAFVMASLMIGSLGVIPLAAHQVAITCIATAFMVPLGVAMATTVRVGEIVGANQRARLHRVLVGSWLFATLFMSVSMGVFFIWGQPLAAQFVNDAGVIEAAAALLVVGSLFQLFDGLQVVSAAALRGVDDVKVPAWIAVLAYWTISLPLGWLLGLQMGWGATGIWAALAVGLAIAAVMLMWRAWRLLGVYNGKI</sequence>
<evidence type="ECO:0000256" key="6">
    <source>
        <dbReference type="ARBA" id="ARBA00022989"/>
    </source>
</evidence>
<evidence type="ECO:0000256" key="4">
    <source>
        <dbReference type="ARBA" id="ARBA00022475"/>
    </source>
</evidence>
<evidence type="ECO:0000313" key="11">
    <source>
        <dbReference type="EMBL" id="TDU81094.1"/>
    </source>
</evidence>
<keyword evidence="3" id="KW-0050">Antiport</keyword>
<evidence type="ECO:0000256" key="10">
    <source>
        <dbReference type="SAM" id="Phobius"/>
    </source>
</evidence>
<dbReference type="GO" id="GO:0015297">
    <property type="term" value="F:antiporter activity"/>
    <property type="evidence" value="ECO:0007669"/>
    <property type="project" value="UniProtKB-KW"/>
</dbReference>
<dbReference type="InterPro" id="IPR048279">
    <property type="entry name" value="MdtK-like"/>
</dbReference>
<keyword evidence="4" id="KW-1003">Cell membrane</keyword>
<keyword evidence="8 10" id="KW-0472">Membrane</keyword>
<evidence type="ECO:0000256" key="1">
    <source>
        <dbReference type="ARBA" id="ARBA00004651"/>
    </source>
</evidence>
<evidence type="ECO:0000256" key="5">
    <source>
        <dbReference type="ARBA" id="ARBA00022692"/>
    </source>
</evidence>
<feature type="transmembrane region" description="Helical" evidence="10">
    <location>
        <begin position="403"/>
        <end position="421"/>
    </location>
</feature>
<evidence type="ECO:0000256" key="8">
    <source>
        <dbReference type="ARBA" id="ARBA00023136"/>
    </source>
</evidence>
<dbReference type="Pfam" id="PF01554">
    <property type="entry name" value="MatE"/>
    <property type="match status" value="2"/>
</dbReference>
<evidence type="ECO:0000256" key="3">
    <source>
        <dbReference type="ARBA" id="ARBA00022449"/>
    </source>
</evidence>
<feature type="transmembrane region" description="Helical" evidence="10">
    <location>
        <begin position="290"/>
        <end position="309"/>
    </location>
</feature>